<evidence type="ECO:0000256" key="1">
    <source>
        <dbReference type="ARBA" id="ARBA00023027"/>
    </source>
</evidence>
<keyword evidence="1" id="KW-0520">NAD</keyword>
<dbReference type="SUPFAM" id="SSF51735">
    <property type="entry name" value="NAD(P)-binding Rossmann-fold domains"/>
    <property type="match status" value="1"/>
</dbReference>
<evidence type="ECO:0000313" key="4">
    <source>
        <dbReference type="Proteomes" id="UP000192907"/>
    </source>
</evidence>
<dbReference type="Gene3D" id="3.40.50.720">
    <property type="entry name" value="NAD(P)-binding Rossmann-like Domain"/>
    <property type="match status" value="1"/>
</dbReference>
<dbReference type="PANTHER" id="PTHR43574">
    <property type="entry name" value="EPIMERASE-RELATED"/>
    <property type="match status" value="1"/>
</dbReference>
<dbReference type="Proteomes" id="UP000192907">
    <property type="component" value="Unassembled WGS sequence"/>
</dbReference>
<dbReference type="InterPro" id="IPR036291">
    <property type="entry name" value="NAD(P)-bd_dom_sf"/>
</dbReference>
<organism evidence="3 4">
    <name type="scientific">Pseudobacteriovorax antillogorgiicola</name>
    <dbReference type="NCBI Taxonomy" id="1513793"/>
    <lineage>
        <taxon>Bacteria</taxon>
        <taxon>Pseudomonadati</taxon>
        <taxon>Bdellovibrionota</taxon>
        <taxon>Oligoflexia</taxon>
        <taxon>Oligoflexales</taxon>
        <taxon>Pseudobacteriovoracaceae</taxon>
        <taxon>Pseudobacteriovorax</taxon>
    </lineage>
</organism>
<dbReference type="AlphaFoldDB" id="A0A1Y6CJN7"/>
<dbReference type="InterPro" id="IPR001509">
    <property type="entry name" value="Epimerase_deHydtase"/>
</dbReference>
<evidence type="ECO:0000313" key="3">
    <source>
        <dbReference type="EMBL" id="SMF67530.1"/>
    </source>
</evidence>
<sequence>MDNILVTGSAGFIGFHLSRLLLETGYRVIGLDSFNSYYDLALKKSRSRILSEYGNFKEYRSDIATRKEIGSIFDDERIDCVVNLAAQAGVRYSLEYPEEYSRSNMVGFLNLLEECRFHHVRHFIYASTSSVYGANRCQPYSTSQVAEHPLSLYAASKKSNELMAHSYSHLFQLPTTGLRFFTVYGPWGRPDMAYFKFTKAILGKQPIEVYNQGEMWRDFTYVSDIVESIKRLIPIIPKGSSLFDPNNPNPSISSAPYKIYNIGNSRPVKLLDMIEILEDKLGMKAQKNMMDMQLGDVPSTYADVEDLVQVTGFRPQTSLEDGISSFVDWYLTYYRPQDE</sequence>
<dbReference type="OrthoDB" id="5296314at2"/>
<name>A0A1Y6CJN7_9BACT</name>
<feature type="domain" description="NAD-dependent epimerase/dehydratase" evidence="2">
    <location>
        <begin position="4"/>
        <end position="232"/>
    </location>
</feature>
<protein>
    <submittedName>
        <fullName evidence="3">UDP-glucuronate 4-epimerase</fullName>
    </submittedName>
</protein>
<dbReference type="Pfam" id="PF01370">
    <property type="entry name" value="Epimerase"/>
    <property type="match status" value="1"/>
</dbReference>
<reference evidence="4" key="1">
    <citation type="submission" date="2017-04" db="EMBL/GenBank/DDBJ databases">
        <authorList>
            <person name="Varghese N."/>
            <person name="Submissions S."/>
        </authorList>
    </citation>
    <scope>NUCLEOTIDE SEQUENCE [LARGE SCALE GENOMIC DNA]</scope>
    <source>
        <strain evidence="4">RKEM611</strain>
    </source>
</reference>
<accession>A0A1Y6CJN7</accession>
<dbReference type="PRINTS" id="PR01713">
    <property type="entry name" value="NUCEPIMERASE"/>
</dbReference>
<gene>
    <name evidence="3" type="ORF">SAMN06296036_123120</name>
</gene>
<dbReference type="Gene3D" id="3.90.25.10">
    <property type="entry name" value="UDP-galactose 4-epimerase, domain 1"/>
    <property type="match status" value="1"/>
</dbReference>
<proteinExistence type="predicted"/>
<dbReference type="EMBL" id="FWZT01000023">
    <property type="protein sequence ID" value="SMF67530.1"/>
    <property type="molecule type" value="Genomic_DNA"/>
</dbReference>
<dbReference type="RefSeq" id="WP_132323763.1">
    <property type="nucleotide sequence ID" value="NZ_FWZT01000023.1"/>
</dbReference>
<keyword evidence="4" id="KW-1185">Reference proteome</keyword>
<evidence type="ECO:0000259" key="2">
    <source>
        <dbReference type="Pfam" id="PF01370"/>
    </source>
</evidence>
<dbReference type="STRING" id="1513793.SAMN06296036_123120"/>